<sequence>MEFECFIWIVHIWKELLSIFPPLKGGDVRPLPNDIIFEILSRLPADEVLKCCSVSKEWKALVLTPFFSQAQLTRACPIVFIQYRRPESHFFMHGLDVFFLDQGAKNNRMIEKVYNKPTLNMQKIMPKLAFSYNGFIIFKEYKSFSPSTIFFIYNPITQAEITLENPVWSGDLCVHPYSHLTQKLKNSKLGLILGIDVAGVGLSVKRCNSYKWRIWELENSTKWVWVERYNINLDWNLNRYPFSSYYQQYIKLLNIQDGELLLC</sequence>
<dbReference type="PROSITE" id="PS50181">
    <property type="entry name" value="FBOX"/>
    <property type="match status" value="1"/>
</dbReference>
<dbReference type="Proteomes" id="UP000008311">
    <property type="component" value="Unassembled WGS sequence"/>
</dbReference>
<dbReference type="InParanoid" id="B9R8B9"/>
<evidence type="ECO:0000259" key="1">
    <source>
        <dbReference type="PROSITE" id="PS50181"/>
    </source>
</evidence>
<dbReference type="PANTHER" id="PTHR31672">
    <property type="entry name" value="BNACNNG10540D PROTEIN"/>
    <property type="match status" value="1"/>
</dbReference>
<dbReference type="STRING" id="3988.B9R8B9"/>
<dbReference type="Gene3D" id="1.20.1280.50">
    <property type="match status" value="1"/>
</dbReference>
<organism evidence="2 3">
    <name type="scientific">Ricinus communis</name>
    <name type="common">Castor bean</name>
    <dbReference type="NCBI Taxonomy" id="3988"/>
    <lineage>
        <taxon>Eukaryota</taxon>
        <taxon>Viridiplantae</taxon>
        <taxon>Streptophyta</taxon>
        <taxon>Embryophyta</taxon>
        <taxon>Tracheophyta</taxon>
        <taxon>Spermatophyta</taxon>
        <taxon>Magnoliopsida</taxon>
        <taxon>eudicotyledons</taxon>
        <taxon>Gunneridae</taxon>
        <taxon>Pentapetalae</taxon>
        <taxon>rosids</taxon>
        <taxon>fabids</taxon>
        <taxon>Malpighiales</taxon>
        <taxon>Euphorbiaceae</taxon>
        <taxon>Acalyphoideae</taxon>
        <taxon>Acalypheae</taxon>
        <taxon>Ricinus</taxon>
    </lineage>
</organism>
<accession>B9R8B9</accession>
<reference evidence="3" key="1">
    <citation type="journal article" date="2010" name="Nat. Biotechnol.">
        <title>Draft genome sequence of the oilseed species Ricinus communis.</title>
        <authorList>
            <person name="Chan A.P."/>
            <person name="Crabtree J."/>
            <person name="Zhao Q."/>
            <person name="Lorenzi H."/>
            <person name="Orvis J."/>
            <person name="Puiu D."/>
            <person name="Melake-Berhan A."/>
            <person name="Jones K.M."/>
            <person name="Redman J."/>
            <person name="Chen G."/>
            <person name="Cahoon E.B."/>
            <person name="Gedil M."/>
            <person name="Stanke M."/>
            <person name="Haas B.J."/>
            <person name="Wortman J.R."/>
            <person name="Fraser-Liggett C.M."/>
            <person name="Ravel J."/>
            <person name="Rabinowicz P.D."/>
        </authorList>
    </citation>
    <scope>NUCLEOTIDE SEQUENCE [LARGE SCALE GENOMIC DNA]</scope>
    <source>
        <strain evidence="3">cv. Hale</strain>
    </source>
</reference>
<keyword evidence="3" id="KW-1185">Reference proteome</keyword>
<name>B9R8B9_RICCO</name>
<dbReference type="Pfam" id="PF00646">
    <property type="entry name" value="F-box"/>
    <property type="match status" value="1"/>
</dbReference>
<feature type="domain" description="F-box" evidence="1">
    <location>
        <begin position="25"/>
        <end position="70"/>
    </location>
</feature>
<dbReference type="PANTHER" id="PTHR31672:SF13">
    <property type="entry name" value="F-BOX PROTEIN CPR30-LIKE"/>
    <property type="match status" value="1"/>
</dbReference>
<dbReference type="CDD" id="cd22157">
    <property type="entry name" value="F-box_AtFBW1-like"/>
    <property type="match status" value="1"/>
</dbReference>
<evidence type="ECO:0000313" key="3">
    <source>
        <dbReference type="Proteomes" id="UP000008311"/>
    </source>
</evidence>
<dbReference type="EMBL" id="EQ973772">
    <property type="protein sequence ID" value="EEF52749.1"/>
    <property type="molecule type" value="Genomic_DNA"/>
</dbReference>
<dbReference type="InterPro" id="IPR036047">
    <property type="entry name" value="F-box-like_dom_sf"/>
</dbReference>
<dbReference type="InterPro" id="IPR050796">
    <property type="entry name" value="SCF_F-box_component"/>
</dbReference>
<dbReference type="InterPro" id="IPR001810">
    <property type="entry name" value="F-box_dom"/>
</dbReference>
<protein>
    <recommendedName>
        <fullName evidence="1">F-box domain-containing protein</fullName>
    </recommendedName>
</protein>
<proteinExistence type="predicted"/>
<dbReference type="SUPFAM" id="SSF81383">
    <property type="entry name" value="F-box domain"/>
    <property type="match status" value="1"/>
</dbReference>
<dbReference type="SMART" id="SM00256">
    <property type="entry name" value="FBOX"/>
    <property type="match status" value="1"/>
</dbReference>
<evidence type="ECO:0000313" key="2">
    <source>
        <dbReference type="EMBL" id="EEF52749.1"/>
    </source>
</evidence>
<dbReference type="AlphaFoldDB" id="B9R8B9"/>
<gene>
    <name evidence="2" type="ORF">RCOM_1598470</name>
</gene>